<dbReference type="GO" id="GO:0003863">
    <property type="term" value="F:branched-chain 2-oxo acid dehydrogenase activity"/>
    <property type="evidence" value="ECO:0007669"/>
    <property type="project" value="UniProtKB-EC"/>
</dbReference>
<evidence type="ECO:0000256" key="1">
    <source>
        <dbReference type="ARBA" id="ARBA00001964"/>
    </source>
</evidence>
<comment type="catalytic activity">
    <reaction evidence="4">
        <text>N(6)-[(R)-lipoyl]-L-lysyl-[protein] + 3-methyl-2-oxobutanoate + H(+) = N(6)-[(R)-S(8)-2-methylpropanoyldihydrolipoyl]-L-lysyl-[protein] + CO2</text>
        <dbReference type="Rhea" id="RHEA:13457"/>
        <dbReference type="Rhea" id="RHEA-COMP:10474"/>
        <dbReference type="Rhea" id="RHEA-COMP:10497"/>
        <dbReference type="ChEBI" id="CHEBI:11851"/>
        <dbReference type="ChEBI" id="CHEBI:15378"/>
        <dbReference type="ChEBI" id="CHEBI:16526"/>
        <dbReference type="ChEBI" id="CHEBI:83099"/>
        <dbReference type="ChEBI" id="CHEBI:83142"/>
        <dbReference type="EC" id="1.2.4.4"/>
    </reaction>
</comment>
<dbReference type="InterPro" id="IPR029061">
    <property type="entry name" value="THDP-binding"/>
</dbReference>
<evidence type="ECO:0000313" key="7">
    <source>
        <dbReference type="Proteomes" id="UP000503447"/>
    </source>
</evidence>
<dbReference type="Gene3D" id="3.40.50.970">
    <property type="match status" value="1"/>
</dbReference>
<proteinExistence type="inferred from homology"/>
<dbReference type="PANTHER" id="PTHR43380">
    <property type="entry name" value="2-OXOISOVALERATE DEHYDROGENASE SUBUNIT ALPHA, MITOCHONDRIAL"/>
    <property type="match status" value="1"/>
</dbReference>
<keyword evidence="3 4" id="KW-0786">Thiamine pyrophosphate</keyword>
<organism evidence="6 7">
    <name type="scientific">Frigoriglobus tundricola</name>
    <dbReference type="NCBI Taxonomy" id="2774151"/>
    <lineage>
        <taxon>Bacteria</taxon>
        <taxon>Pseudomonadati</taxon>
        <taxon>Planctomycetota</taxon>
        <taxon>Planctomycetia</taxon>
        <taxon>Gemmatales</taxon>
        <taxon>Gemmataceae</taxon>
        <taxon>Frigoriglobus</taxon>
    </lineage>
</organism>
<protein>
    <recommendedName>
        <fullName evidence="4">2-oxoisovalerate dehydrogenase subunit alpha</fullName>
        <ecNumber evidence="4">1.2.4.4</ecNumber>
    </recommendedName>
    <alternativeName>
        <fullName evidence="4">Branched-chain alpha-keto acid dehydrogenase E1 component alpha chain</fullName>
    </alternativeName>
</protein>
<sequence length="376" mass="41488">MPDANEDPPDIEDALVRRSTRIAPPAVLRSGREVMSVELALTVFRQMLRTRALEERSIKMSKSGEAYFWIGGPGEEALNVCLGLQVHKGQGPAHDYLHLHYRNAGVMLALGMPMIDHTRQLAMRWTDTHSRGRNFVGHYSVPAWNVVPVTSVIEVQFAMAPGTALVQKRHGQKHPAEAEGITVVIGGEAGTAEGDFETCLNWSTRPGLELPVLMLVTNNRFGISTDLDTVHTHRPVADRALPYGVRNETIDGNDPVATWNAINRAMRYCRRERKPFLLEAMVSRLHGHSSSSGAQRNWSDLDPLAAFEQKLIDAGAIDTATVRALKEDAKKEADAAVVQTMKEAEPTRDDVYAFTYAPSDVDAVYPKDYTGLPGVK</sequence>
<evidence type="ECO:0000256" key="3">
    <source>
        <dbReference type="ARBA" id="ARBA00023052"/>
    </source>
</evidence>
<dbReference type="RefSeq" id="WP_171471828.1">
    <property type="nucleotide sequence ID" value="NZ_CP053452.2"/>
</dbReference>
<gene>
    <name evidence="6" type="ORF">FTUN_3755</name>
</gene>
<evidence type="ECO:0000313" key="6">
    <source>
        <dbReference type="EMBL" id="QJW96198.1"/>
    </source>
</evidence>
<comment type="cofactor">
    <cofactor evidence="1 4">
        <name>thiamine diphosphate</name>
        <dbReference type="ChEBI" id="CHEBI:58937"/>
    </cofactor>
</comment>
<dbReference type="CDD" id="cd02000">
    <property type="entry name" value="TPP_E1_PDC_ADC_BCADC"/>
    <property type="match status" value="1"/>
</dbReference>
<feature type="domain" description="Dehydrogenase E1 component" evidence="5">
    <location>
        <begin position="46"/>
        <end position="346"/>
    </location>
</feature>
<dbReference type="KEGG" id="ftj:FTUN_3755"/>
<accession>A0A6M5YQJ4</accession>
<evidence type="ECO:0000256" key="2">
    <source>
        <dbReference type="ARBA" id="ARBA00023002"/>
    </source>
</evidence>
<keyword evidence="7" id="KW-1185">Reference proteome</keyword>
<dbReference type="GO" id="GO:0009083">
    <property type="term" value="P:branched-chain amino acid catabolic process"/>
    <property type="evidence" value="ECO:0007669"/>
    <property type="project" value="TreeGrafter"/>
</dbReference>
<comment type="function">
    <text evidence="4">The branched-chain alpha-keto dehydrogenase complex catalyzes the overall conversion of alpha-keto acids to acyl-CoA and CO(2). It contains multiple copies of three enzymatic components: branched-chain alpha-keto acid decarboxylase (E1), lipoamide acyltransferase (E2) and lipoamide dehydrogenase (E3).</text>
</comment>
<dbReference type="Pfam" id="PF00676">
    <property type="entry name" value="E1_dh"/>
    <property type="match status" value="1"/>
</dbReference>
<evidence type="ECO:0000256" key="4">
    <source>
        <dbReference type="RuleBase" id="RU365014"/>
    </source>
</evidence>
<dbReference type="EC" id="1.2.4.4" evidence="4"/>
<dbReference type="Proteomes" id="UP000503447">
    <property type="component" value="Chromosome"/>
</dbReference>
<dbReference type="EMBL" id="CP053452">
    <property type="protein sequence ID" value="QJW96198.1"/>
    <property type="molecule type" value="Genomic_DNA"/>
</dbReference>
<keyword evidence="2 4" id="KW-0560">Oxidoreductase</keyword>
<dbReference type="SUPFAM" id="SSF52518">
    <property type="entry name" value="Thiamin diphosphate-binding fold (THDP-binding)"/>
    <property type="match status" value="1"/>
</dbReference>
<evidence type="ECO:0000259" key="5">
    <source>
        <dbReference type="Pfam" id="PF00676"/>
    </source>
</evidence>
<reference evidence="7" key="1">
    <citation type="submission" date="2020-05" db="EMBL/GenBank/DDBJ databases">
        <title>Frigoriglobus tundricola gen. nov., sp. nov., a psychrotolerant cellulolytic planctomycete of the family Gemmataceae with two divergent copies of 16S rRNA gene.</title>
        <authorList>
            <person name="Kulichevskaya I.S."/>
            <person name="Ivanova A.A."/>
            <person name="Naumoff D.G."/>
            <person name="Beletsky A.V."/>
            <person name="Rijpstra W.I.C."/>
            <person name="Sinninghe Damste J.S."/>
            <person name="Mardanov A.V."/>
            <person name="Ravin N.V."/>
            <person name="Dedysh S.N."/>
        </authorList>
    </citation>
    <scope>NUCLEOTIDE SEQUENCE [LARGE SCALE GENOMIC DNA]</scope>
    <source>
        <strain evidence="7">PL17</strain>
    </source>
</reference>
<dbReference type="InterPro" id="IPR050771">
    <property type="entry name" value="Alpha-ketoacid_DH_E1_comp"/>
</dbReference>
<dbReference type="AlphaFoldDB" id="A0A6M5YQJ4"/>
<dbReference type="PANTHER" id="PTHR43380:SF1">
    <property type="entry name" value="2-OXOISOVALERATE DEHYDROGENASE SUBUNIT ALPHA, MITOCHONDRIAL"/>
    <property type="match status" value="1"/>
</dbReference>
<name>A0A6M5YQJ4_9BACT</name>
<comment type="similarity">
    <text evidence="4">Belongs to the BCKDHA family.</text>
</comment>
<dbReference type="InterPro" id="IPR001017">
    <property type="entry name" value="DH_E1"/>
</dbReference>